<dbReference type="Proteomes" id="UP000094172">
    <property type="component" value="Unassembled WGS sequence"/>
</dbReference>
<dbReference type="RefSeq" id="WP_069443946.1">
    <property type="nucleotide sequence ID" value="NZ_LPWE01000010.1"/>
</dbReference>
<feature type="transmembrane region" description="Helical" evidence="1">
    <location>
        <begin position="152"/>
        <end position="174"/>
    </location>
</feature>
<dbReference type="EMBL" id="LPWE01000010">
    <property type="protein sequence ID" value="ODR95753.1"/>
    <property type="molecule type" value="Genomic_DNA"/>
</dbReference>
<evidence type="ECO:0000256" key="1">
    <source>
        <dbReference type="SAM" id="Phobius"/>
    </source>
</evidence>
<organism evidence="3 4">
    <name type="scientific">Methyloceanibacter stevinii</name>
    <dbReference type="NCBI Taxonomy" id="1774970"/>
    <lineage>
        <taxon>Bacteria</taxon>
        <taxon>Pseudomonadati</taxon>
        <taxon>Pseudomonadota</taxon>
        <taxon>Alphaproteobacteria</taxon>
        <taxon>Hyphomicrobiales</taxon>
        <taxon>Hyphomicrobiaceae</taxon>
        <taxon>Methyloceanibacter</taxon>
    </lineage>
</organism>
<feature type="transmembrane region" description="Helical" evidence="1">
    <location>
        <begin position="122"/>
        <end position="140"/>
    </location>
</feature>
<dbReference type="Pfam" id="PF04955">
    <property type="entry name" value="HupE_UreJ"/>
    <property type="match status" value="1"/>
</dbReference>
<name>A0A1E3VQF5_9HYPH</name>
<evidence type="ECO:0000313" key="4">
    <source>
        <dbReference type="Proteomes" id="UP000094172"/>
    </source>
</evidence>
<proteinExistence type="predicted"/>
<keyword evidence="2" id="KW-0732">Signal</keyword>
<sequence length="209" mass="20631">MTRSSLQRTAFLALAALVLTAAPASAHHAMGGVLPSTFAQGFLSGLAHPVIGLDHLAFLIAVGVAVGVGGLNLGLPVLFVGASAIGVGIHVGGFQMPGAELIVALSVVIAGVVLAGGRALPLAAWTVLFGIAGLAHGYAYGESIFGAESTPLVAYLLGLVIIQSALSVGVAMLFRMRSPSVSAIAPRLAGAVVVGIGLATLLGQIIPSA</sequence>
<dbReference type="STRING" id="1774970.AUC70_02415"/>
<dbReference type="InterPro" id="IPR007038">
    <property type="entry name" value="HupE_UreJ"/>
</dbReference>
<gene>
    <name evidence="3" type="ORF">AUC70_02415</name>
</gene>
<comment type="caution">
    <text evidence="3">The sequence shown here is derived from an EMBL/GenBank/DDBJ whole genome shotgun (WGS) entry which is preliminary data.</text>
</comment>
<feature type="signal peptide" evidence="2">
    <location>
        <begin position="1"/>
        <end position="26"/>
    </location>
</feature>
<protein>
    <submittedName>
        <fullName evidence="3">Urease accessory protein UreJ</fullName>
    </submittedName>
</protein>
<evidence type="ECO:0000256" key="2">
    <source>
        <dbReference type="SAM" id="SignalP"/>
    </source>
</evidence>
<keyword evidence="1" id="KW-0812">Transmembrane</keyword>
<keyword evidence="1" id="KW-0472">Membrane</keyword>
<dbReference type="AlphaFoldDB" id="A0A1E3VQF5"/>
<reference evidence="3 4" key="1">
    <citation type="journal article" date="2016" name="Environ. Microbiol.">
        <title>New Methyloceanibacter diversity from North Sea sediments includes methanotroph containing solely the soluble methane monooxygenase.</title>
        <authorList>
            <person name="Vekeman B."/>
            <person name="Kerckhof F.M."/>
            <person name="Cremers G."/>
            <person name="de Vos P."/>
            <person name="Vandamme P."/>
            <person name="Boon N."/>
            <person name="Op den Camp H.J."/>
            <person name="Heylen K."/>
        </authorList>
    </citation>
    <scope>NUCLEOTIDE SEQUENCE [LARGE SCALE GENOMIC DNA]</scope>
    <source>
        <strain evidence="3 4">R-67176</strain>
    </source>
</reference>
<keyword evidence="1" id="KW-1133">Transmembrane helix</keyword>
<feature type="transmembrane region" description="Helical" evidence="1">
    <location>
        <begin position="98"/>
        <end position="115"/>
    </location>
</feature>
<evidence type="ECO:0000313" key="3">
    <source>
        <dbReference type="EMBL" id="ODR95753.1"/>
    </source>
</evidence>
<feature type="transmembrane region" description="Helical" evidence="1">
    <location>
        <begin position="186"/>
        <end position="206"/>
    </location>
</feature>
<feature type="chain" id="PRO_5009138511" evidence="2">
    <location>
        <begin position="27"/>
        <end position="209"/>
    </location>
</feature>
<keyword evidence="4" id="KW-1185">Reference proteome</keyword>
<accession>A0A1E3VQF5</accession>